<dbReference type="Proteomes" id="UP000006757">
    <property type="component" value="Unassembled WGS sequence"/>
</dbReference>
<comment type="caution">
    <text evidence="2">The sequence shown here is derived from an EMBL/GenBank/DDBJ whole genome shotgun (WGS) entry which is preliminary data.</text>
</comment>
<sequence>MVAPQLRAAPLVSFPRVVPSPSPSPQTPIKRLGSPYHTPSTPTPPHTPTSNGQLRPYHTPRSSRSLGRRQCVLDANVHPYLVVRIMEWADPSVLRAFRAVLESTEVLDVAGRLSLQTMRQLRATAVNAQMYRVHIDCENTHLLSEFEQGKRVTLALHLGPGVAALPPQARGFGAVRRMIINVPLIEEGPFIPPPLIPMAQERQSQDQSQGQLEIVIVPSHLETMDPDRALQSIRTAYASAITFALALVPGSSPTILGLDESAHTRLGISDSEVEYLLRLEMARLETLLTSSCPTAQHDGIRHSLAGINFVSRGTYIKRVGEAHFRLESAPTRFRGNEIHEGDERYDDSFSLVEGSSSLALGGVGGALEHLLLLQQAHGSRAPDIPAGAGGGDGLSASPSFVVVDAPEGAEHYFPAPRRRLTKRQRHRRRSSLCILM</sequence>
<proteinExistence type="predicted"/>
<feature type="region of interest" description="Disordered" evidence="1">
    <location>
        <begin position="15"/>
        <end position="66"/>
    </location>
</feature>
<evidence type="ECO:0000313" key="3">
    <source>
        <dbReference type="Proteomes" id="UP000006757"/>
    </source>
</evidence>
<reference evidence="2 3" key="1">
    <citation type="journal article" date="2012" name="Eukaryot. Cell">
        <title>Genome sequence of the Trichosporon asahii environmental strain CBS 8904.</title>
        <authorList>
            <person name="Yang R.Y."/>
            <person name="Li H.T."/>
            <person name="Zhu H."/>
            <person name="Zhou G.P."/>
            <person name="Wang M."/>
            <person name="Wang L."/>
        </authorList>
    </citation>
    <scope>NUCLEOTIDE SEQUENCE [LARGE SCALE GENOMIC DNA]</scope>
    <source>
        <strain evidence="2 3">CBS 8904</strain>
    </source>
</reference>
<dbReference type="EMBL" id="AMBO01000140">
    <property type="protein sequence ID" value="EKD05237.1"/>
    <property type="molecule type" value="Genomic_DNA"/>
</dbReference>
<evidence type="ECO:0000256" key="1">
    <source>
        <dbReference type="SAM" id="MobiDB-lite"/>
    </source>
</evidence>
<accession>K1W0A7</accession>
<dbReference type="HOGENOM" id="CLU_036013_0_0_1"/>
<name>K1W0A7_TRIAC</name>
<keyword evidence="3" id="KW-1185">Reference proteome</keyword>
<protein>
    <submittedName>
        <fullName evidence="2">Uncharacterized protein</fullName>
    </submittedName>
</protein>
<dbReference type="AlphaFoldDB" id="K1W0A7"/>
<dbReference type="InParanoid" id="K1W0A7"/>
<gene>
    <name evidence="2" type="ORF">A1Q2_00467</name>
</gene>
<organism evidence="2 3">
    <name type="scientific">Trichosporon asahii var. asahii (strain CBS 8904)</name>
    <name type="common">Yeast</name>
    <dbReference type="NCBI Taxonomy" id="1220162"/>
    <lineage>
        <taxon>Eukaryota</taxon>
        <taxon>Fungi</taxon>
        <taxon>Dikarya</taxon>
        <taxon>Basidiomycota</taxon>
        <taxon>Agaricomycotina</taxon>
        <taxon>Tremellomycetes</taxon>
        <taxon>Trichosporonales</taxon>
        <taxon>Trichosporonaceae</taxon>
        <taxon>Trichosporon</taxon>
    </lineage>
</organism>
<evidence type="ECO:0000313" key="2">
    <source>
        <dbReference type="EMBL" id="EKD05237.1"/>
    </source>
</evidence>